<gene>
    <name evidence="1" type="ORF">FCALED_LOCUS17132</name>
</gene>
<feature type="non-terminal residue" evidence="1">
    <location>
        <position position="1"/>
    </location>
</feature>
<dbReference type="AlphaFoldDB" id="A0A9N9NU64"/>
<keyword evidence="2" id="KW-1185">Reference proteome</keyword>
<accession>A0A9N9NU64</accession>
<protein>
    <submittedName>
        <fullName evidence="1">10252_t:CDS:1</fullName>
    </submittedName>
</protein>
<sequence length="77" mass="8765">TSEKILPEENSSLSADLEDYIKTLTGSLDDETAYWDTPYENSARVVEEEANEVKKLPRVQSNDDVYFDEKLNHNSAP</sequence>
<evidence type="ECO:0000313" key="2">
    <source>
        <dbReference type="Proteomes" id="UP000789570"/>
    </source>
</evidence>
<dbReference type="EMBL" id="CAJVPQ010024214">
    <property type="protein sequence ID" value="CAG8764348.1"/>
    <property type="molecule type" value="Genomic_DNA"/>
</dbReference>
<reference evidence="1" key="1">
    <citation type="submission" date="2021-06" db="EMBL/GenBank/DDBJ databases">
        <authorList>
            <person name="Kallberg Y."/>
            <person name="Tangrot J."/>
            <person name="Rosling A."/>
        </authorList>
    </citation>
    <scope>NUCLEOTIDE SEQUENCE</scope>
    <source>
        <strain evidence="1">UK204</strain>
    </source>
</reference>
<name>A0A9N9NU64_9GLOM</name>
<feature type="non-terminal residue" evidence="1">
    <location>
        <position position="77"/>
    </location>
</feature>
<comment type="caution">
    <text evidence="1">The sequence shown here is derived from an EMBL/GenBank/DDBJ whole genome shotgun (WGS) entry which is preliminary data.</text>
</comment>
<organism evidence="1 2">
    <name type="scientific">Funneliformis caledonium</name>
    <dbReference type="NCBI Taxonomy" id="1117310"/>
    <lineage>
        <taxon>Eukaryota</taxon>
        <taxon>Fungi</taxon>
        <taxon>Fungi incertae sedis</taxon>
        <taxon>Mucoromycota</taxon>
        <taxon>Glomeromycotina</taxon>
        <taxon>Glomeromycetes</taxon>
        <taxon>Glomerales</taxon>
        <taxon>Glomeraceae</taxon>
        <taxon>Funneliformis</taxon>
    </lineage>
</organism>
<evidence type="ECO:0000313" key="1">
    <source>
        <dbReference type="EMBL" id="CAG8764348.1"/>
    </source>
</evidence>
<dbReference type="OrthoDB" id="2439902at2759"/>
<dbReference type="Proteomes" id="UP000789570">
    <property type="component" value="Unassembled WGS sequence"/>
</dbReference>
<proteinExistence type="predicted"/>